<gene>
    <name evidence="8" type="ORF">RGB73_21710</name>
</gene>
<accession>A0ABY9T248</accession>
<evidence type="ECO:0000313" key="8">
    <source>
        <dbReference type="EMBL" id="WNC13296.1"/>
    </source>
</evidence>
<feature type="transmembrane region" description="Helical" evidence="6">
    <location>
        <begin position="243"/>
        <end position="261"/>
    </location>
</feature>
<evidence type="ECO:0000259" key="7">
    <source>
        <dbReference type="Pfam" id="PF00892"/>
    </source>
</evidence>
<comment type="subcellular location">
    <subcellularLocation>
        <location evidence="1">Endomembrane system</location>
        <topology evidence="1">Multi-pass membrane protein</topology>
    </subcellularLocation>
</comment>
<keyword evidence="4 6" id="KW-1133">Transmembrane helix</keyword>
<protein>
    <submittedName>
        <fullName evidence="8">DMT family transporter</fullName>
    </submittedName>
</protein>
<keyword evidence="3 6" id="KW-0812">Transmembrane</keyword>
<evidence type="ECO:0000256" key="6">
    <source>
        <dbReference type="SAM" id="Phobius"/>
    </source>
</evidence>
<feature type="transmembrane region" description="Helical" evidence="6">
    <location>
        <begin position="143"/>
        <end position="164"/>
    </location>
</feature>
<feature type="transmembrane region" description="Helical" evidence="6">
    <location>
        <begin position="176"/>
        <end position="198"/>
    </location>
</feature>
<sequence>MSRSLFLVLTLLSLIWGGSFFFFKILLHDFGPWTIAFLRSALGLITIVLVMALLKKPIGFRQIAWFPMARMALINTAIPWALIGFSETRVTSTMASVLNATTPLWTVLIGILFFKAASSRMQWMGMFIAFVGIILLLDVNPVSFVSVDTLGFLCMMAATCCYAIGGQLSKRLPGDLSMFQVTFGTLLSSMIGSGVIAFASESASFSSFASPDILAALAGIGVLGSGVAYILFYYLVQKGGPEIASLVTYLIPVTAFVWGYVFLNEEITWNLLAGMVLIVGGVFLTGKKARRKTEQFPQTT</sequence>
<dbReference type="Pfam" id="PF00892">
    <property type="entry name" value="EamA"/>
    <property type="match status" value="2"/>
</dbReference>
<evidence type="ECO:0000256" key="3">
    <source>
        <dbReference type="ARBA" id="ARBA00022692"/>
    </source>
</evidence>
<feature type="transmembrane region" description="Helical" evidence="6">
    <location>
        <begin position="95"/>
        <end position="114"/>
    </location>
</feature>
<evidence type="ECO:0000256" key="1">
    <source>
        <dbReference type="ARBA" id="ARBA00004127"/>
    </source>
</evidence>
<comment type="similarity">
    <text evidence="2">Belongs to the EamA transporter family.</text>
</comment>
<keyword evidence="9" id="KW-1185">Reference proteome</keyword>
<feature type="transmembrane region" description="Helical" evidence="6">
    <location>
        <begin position="63"/>
        <end position="83"/>
    </location>
</feature>
<name>A0ABY9T248_BREBE</name>
<dbReference type="PANTHER" id="PTHR32322:SF9">
    <property type="entry name" value="AMINO-ACID METABOLITE EFFLUX PUMP-RELATED"/>
    <property type="match status" value="1"/>
</dbReference>
<dbReference type="InterPro" id="IPR037185">
    <property type="entry name" value="EmrE-like"/>
</dbReference>
<feature type="transmembrane region" description="Helical" evidence="6">
    <location>
        <begin position="121"/>
        <end position="137"/>
    </location>
</feature>
<reference evidence="8 9" key="1">
    <citation type="submission" date="2023-09" db="EMBL/GenBank/DDBJ databases">
        <title>Complete Genome and Methylome dissection of Bacillus brevis NEB573 original source of BbsI restriction endonuclease.</title>
        <authorList>
            <person name="Fomenkov A."/>
            <person name="Roberts R.D."/>
        </authorList>
    </citation>
    <scope>NUCLEOTIDE SEQUENCE [LARGE SCALE GENOMIC DNA]</scope>
    <source>
        <strain evidence="8 9">NEB573</strain>
    </source>
</reference>
<dbReference type="InterPro" id="IPR000620">
    <property type="entry name" value="EamA_dom"/>
</dbReference>
<feature type="transmembrane region" description="Helical" evidence="6">
    <location>
        <begin position="33"/>
        <end position="54"/>
    </location>
</feature>
<feature type="transmembrane region" description="Helical" evidence="6">
    <location>
        <begin position="213"/>
        <end position="236"/>
    </location>
</feature>
<dbReference type="Proteomes" id="UP001256827">
    <property type="component" value="Chromosome"/>
</dbReference>
<evidence type="ECO:0000256" key="4">
    <source>
        <dbReference type="ARBA" id="ARBA00022989"/>
    </source>
</evidence>
<dbReference type="PANTHER" id="PTHR32322">
    <property type="entry name" value="INNER MEMBRANE TRANSPORTER"/>
    <property type="match status" value="1"/>
</dbReference>
<evidence type="ECO:0000313" key="9">
    <source>
        <dbReference type="Proteomes" id="UP001256827"/>
    </source>
</evidence>
<organism evidence="8 9">
    <name type="scientific">Brevibacillus brevis</name>
    <name type="common">Bacillus brevis</name>
    <dbReference type="NCBI Taxonomy" id="1393"/>
    <lineage>
        <taxon>Bacteria</taxon>
        <taxon>Bacillati</taxon>
        <taxon>Bacillota</taxon>
        <taxon>Bacilli</taxon>
        <taxon>Bacillales</taxon>
        <taxon>Paenibacillaceae</taxon>
        <taxon>Brevibacillus</taxon>
    </lineage>
</organism>
<dbReference type="EMBL" id="CP134050">
    <property type="protein sequence ID" value="WNC13296.1"/>
    <property type="molecule type" value="Genomic_DNA"/>
</dbReference>
<dbReference type="SUPFAM" id="SSF103481">
    <property type="entry name" value="Multidrug resistance efflux transporter EmrE"/>
    <property type="match status" value="2"/>
</dbReference>
<keyword evidence="5 6" id="KW-0472">Membrane</keyword>
<feature type="domain" description="EamA" evidence="7">
    <location>
        <begin position="150"/>
        <end position="285"/>
    </location>
</feature>
<evidence type="ECO:0000256" key="5">
    <source>
        <dbReference type="ARBA" id="ARBA00023136"/>
    </source>
</evidence>
<evidence type="ECO:0000256" key="2">
    <source>
        <dbReference type="ARBA" id="ARBA00007362"/>
    </source>
</evidence>
<feature type="transmembrane region" description="Helical" evidence="6">
    <location>
        <begin position="267"/>
        <end position="286"/>
    </location>
</feature>
<proteinExistence type="inferred from homology"/>
<feature type="domain" description="EamA" evidence="7">
    <location>
        <begin position="7"/>
        <end position="137"/>
    </location>
</feature>
<dbReference type="RefSeq" id="WP_310764790.1">
    <property type="nucleotide sequence ID" value="NZ_CP134050.1"/>
</dbReference>
<dbReference type="InterPro" id="IPR050638">
    <property type="entry name" value="AA-Vitamin_Transporters"/>
</dbReference>